<dbReference type="InterPro" id="IPR051747">
    <property type="entry name" value="Angiomotin-like"/>
</dbReference>
<dbReference type="GO" id="GO:0030036">
    <property type="term" value="P:actin cytoskeleton organization"/>
    <property type="evidence" value="ECO:0007669"/>
    <property type="project" value="TreeGrafter"/>
</dbReference>
<dbReference type="AlphaFoldDB" id="A0A8M1KWE8"/>
<evidence type="ECO:0000256" key="1">
    <source>
        <dbReference type="SAM" id="Coils"/>
    </source>
</evidence>
<dbReference type="GeneID" id="105899519"/>
<feature type="coiled-coil region" evidence="1">
    <location>
        <begin position="40"/>
        <end position="123"/>
    </location>
</feature>
<dbReference type="OrthoDB" id="5974715at2759"/>
<dbReference type="GO" id="GO:0030334">
    <property type="term" value="P:regulation of cell migration"/>
    <property type="evidence" value="ECO:0007669"/>
    <property type="project" value="TreeGrafter"/>
</dbReference>
<dbReference type="Proteomes" id="UP000515152">
    <property type="component" value="Chromosome 15"/>
</dbReference>
<dbReference type="GO" id="GO:0005923">
    <property type="term" value="C:bicellular tight junction"/>
    <property type="evidence" value="ECO:0007669"/>
    <property type="project" value="TreeGrafter"/>
</dbReference>
<dbReference type="GO" id="GO:0035329">
    <property type="term" value="P:hippo signaling"/>
    <property type="evidence" value="ECO:0007669"/>
    <property type="project" value="TreeGrafter"/>
</dbReference>
<reference evidence="3" key="1">
    <citation type="submission" date="2025-08" db="UniProtKB">
        <authorList>
            <consortium name="RefSeq"/>
        </authorList>
    </citation>
    <scope>IDENTIFICATION</scope>
</reference>
<organism evidence="2 3">
    <name type="scientific">Clupea harengus</name>
    <name type="common">Atlantic herring</name>
    <dbReference type="NCBI Taxonomy" id="7950"/>
    <lineage>
        <taxon>Eukaryota</taxon>
        <taxon>Metazoa</taxon>
        <taxon>Chordata</taxon>
        <taxon>Craniata</taxon>
        <taxon>Vertebrata</taxon>
        <taxon>Euteleostomi</taxon>
        <taxon>Actinopterygii</taxon>
        <taxon>Neopterygii</taxon>
        <taxon>Teleostei</taxon>
        <taxon>Clupei</taxon>
        <taxon>Clupeiformes</taxon>
        <taxon>Clupeoidei</taxon>
        <taxon>Clupeidae</taxon>
        <taxon>Clupea</taxon>
    </lineage>
</organism>
<gene>
    <name evidence="3" type="primary">LOC105899519</name>
</gene>
<accession>A0A8M1KWE8</accession>
<dbReference type="GO" id="GO:0003365">
    <property type="term" value="P:establishment of cell polarity involved in ameboidal cell migration"/>
    <property type="evidence" value="ECO:0007669"/>
    <property type="project" value="TreeGrafter"/>
</dbReference>
<dbReference type="KEGG" id="char:105899519"/>
<dbReference type="GO" id="GO:0031410">
    <property type="term" value="C:cytoplasmic vesicle"/>
    <property type="evidence" value="ECO:0007669"/>
    <property type="project" value="TreeGrafter"/>
</dbReference>
<name>A0A8M1KWE8_CLUHA</name>
<keyword evidence="1" id="KW-0175">Coiled coil</keyword>
<protein>
    <submittedName>
        <fullName evidence="3">Angiomotin-like 2a</fullName>
    </submittedName>
</protein>
<dbReference type="PANTHER" id="PTHR14826:SF3">
    <property type="entry name" value="ANGIOMOTIN-LIKE PROTEIN 2"/>
    <property type="match status" value="1"/>
</dbReference>
<evidence type="ECO:0000313" key="3">
    <source>
        <dbReference type="RefSeq" id="XP_042565919.1"/>
    </source>
</evidence>
<keyword evidence="2" id="KW-1185">Reference proteome</keyword>
<dbReference type="RefSeq" id="XP_042565919.1">
    <property type="nucleotide sequence ID" value="XM_042709985.1"/>
</dbReference>
<dbReference type="GO" id="GO:0001525">
    <property type="term" value="P:angiogenesis"/>
    <property type="evidence" value="ECO:0007669"/>
    <property type="project" value="TreeGrafter"/>
</dbReference>
<dbReference type="PANTHER" id="PTHR14826">
    <property type="entry name" value="ANGIOMOTIN"/>
    <property type="match status" value="1"/>
</dbReference>
<sequence length="225" mass="26412">MSSKPQILPFVPPAMRPIVPPSVSMSGPTGEPCMSRHVQMEAVLWENERLKRELDAQQDISSRIQRLEQELRHVSDAYSQLIHTCADREAQDVQQREQLLHEIRRLQQLNTKLRDSLEETSRQAAEEVELADRHKHQMIRQLRQLRVRWHELRMHASRLERALGTSEQRSKMLHRDLQTQQACADTAQQLQGVLSRLQDTCARREEMESELRTRLQQQLRHASGR</sequence>
<dbReference type="GO" id="GO:0005886">
    <property type="term" value="C:plasma membrane"/>
    <property type="evidence" value="ECO:0007669"/>
    <property type="project" value="TreeGrafter"/>
</dbReference>
<proteinExistence type="predicted"/>
<evidence type="ECO:0000313" key="2">
    <source>
        <dbReference type="Proteomes" id="UP000515152"/>
    </source>
</evidence>